<keyword evidence="3 5" id="KW-0479">Metal-binding</keyword>
<evidence type="ECO:0000256" key="3">
    <source>
        <dbReference type="ARBA" id="ARBA00022723"/>
    </source>
</evidence>
<evidence type="ECO:0000313" key="6">
    <source>
        <dbReference type="EMBL" id="CAD9340566.1"/>
    </source>
</evidence>
<dbReference type="InterPro" id="IPR036396">
    <property type="entry name" value="Cyt_P450_sf"/>
</dbReference>
<keyword evidence="2 5" id="KW-0349">Heme</keyword>
<proteinExistence type="inferred from homology"/>
<feature type="binding site" description="axial binding residue" evidence="5">
    <location>
        <position position="439"/>
    </location>
    <ligand>
        <name>heme</name>
        <dbReference type="ChEBI" id="CHEBI:30413"/>
    </ligand>
    <ligandPart>
        <name>Fe</name>
        <dbReference type="ChEBI" id="CHEBI:18248"/>
    </ligandPart>
</feature>
<dbReference type="GO" id="GO:0004497">
    <property type="term" value="F:monooxygenase activity"/>
    <property type="evidence" value="ECO:0007669"/>
    <property type="project" value="InterPro"/>
</dbReference>
<dbReference type="InterPro" id="IPR001128">
    <property type="entry name" value="Cyt_P450"/>
</dbReference>
<gene>
    <name evidence="6" type="ORF">OSIN01602_LOCUS10719</name>
</gene>
<protein>
    <recommendedName>
        <fullName evidence="7">Cytochrome P450</fullName>
    </recommendedName>
</protein>
<dbReference type="AlphaFoldDB" id="A0A7S1ZJQ1"/>
<dbReference type="InterPro" id="IPR002403">
    <property type="entry name" value="Cyt_P450_E_grp-IV"/>
</dbReference>
<dbReference type="SUPFAM" id="SSF48264">
    <property type="entry name" value="Cytochrome P450"/>
    <property type="match status" value="1"/>
</dbReference>
<dbReference type="InterPro" id="IPR050529">
    <property type="entry name" value="CYP450_sterol_14alpha_dmase"/>
</dbReference>
<evidence type="ECO:0000256" key="5">
    <source>
        <dbReference type="PIRSR" id="PIRSR602403-1"/>
    </source>
</evidence>
<dbReference type="Pfam" id="PF00067">
    <property type="entry name" value="p450"/>
    <property type="match status" value="1"/>
</dbReference>
<evidence type="ECO:0000256" key="4">
    <source>
        <dbReference type="ARBA" id="ARBA00023004"/>
    </source>
</evidence>
<dbReference type="PANTHER" id="PTHR24304">
    <property type="entry name" value="CYTOCHROME P450 FAMILY 7"/>
    <property type="match status" value="1"/>
</dbReference>
<dbReference type="GO" id="GO:0005506">
    <property type="term" value="F:iron ion binding"/>
    <property type="evidence" value="ECO:0007669"/>
    <property type="project" value="InterPro"/>
</dbReference>
<comment type="cofactor">
    <cofactor evidence="5">
        <name>heme</name>
        <dbReference type="ChEBI" id="CHEBI:30413"/>
    </cofactor>
</comment>
<dbReference type="EMBL" id="HBGO01018696">
    <property type="protein sequence ID" value="CAD9340566.1"/>
    <property type="molecule type" value="Transcribed_RNA"/>
</dbReference>
<reference evidence="6" key="1">
    <citation type="submission" date="2021-01" db="EMBL/GenBank/DDBJ databases">
        <authorList>
            <person name="Corre E."/>
            <person name="Pelletier E."/>
            <person name="Niang G."/>
            <person name="Scheremetjew M."/>
            <person name="Finn R."/>
            <person name="Kale V."/>
            <person name="Holt S."/>
            <person name="Cochrane G."/>
            <person name="Meng A."/>
            <person name="Brown T."/>
            <person name="Cohen L."/>
        </authorList>
    </citation>
    <scope>NUCLEOTIDE SEQUENCE</scope>
    <source>
        <strain evidence="6">Grunow 1884</strain>
    </source>
</reference>
<dbReference type="PANTHER" id="PTHR24304:SF2">
    <property type="entry name" value="24-HYDROXYCHOLESTEROL 7-ALPHA-HYDROXYLASE"/>
    <property type="match status" value="1"/>
</dbReference>
<comment type="similarity">
    <text evidence="1">Belongs to the cytochrome P450 family.</text>
</comment>
<name>A0A7S1ZJQ1_TRICV</name>
<keyword evidence="4 5" id="KW-0408">Iron</keyword>
<evidence type="ECO:0000256" key="2">
    <source>
        <dbReference type="ARBA" id="ARBA00022617"/>
    </source>
</evidence>
<dbReference type="GO" id="GO:0016705">
    <property type="term" value="F:oxidoreductase activity, acting on paired donors, with incorporation or reduction of molecular oxygen"/>
    <property type="evidence" value="ECO:0007669"/>
    <property type="project" value="InterPro"/>
</dbReference>
<evidence type="ECO:0000256" key="1">
    <source>
        <dbReference type="ARBA" id="ARBA00010617"/>
    </source>
</evidence>
<dbReference type="CDD" id="cd11042">
    <property type="entry name" value="CYP51-like"/>
    <property type="match status" value="1"/>
</dbReference>
<dbReference type="Gene3D" id="1.10.630.10">
    <property type="entry name" value="Cytochrome P450"/>
    <property type="match status" value="1"/>
</dbReference>
<sequence length="501" mass="57024">MDAILDLLSDPRRIAAAAFVALAVKSLLDRLTRPKDLPPFYSETPYIPWLGSIVQFATGPREFLQRAALSTGTGCFTVQLFGKQMTFLTGSDGHAHFFKARENQFDIREAYAMTVITFGPGVCYDCPQSKMAQQFAFFKNGLSDECFVRYMDLVQEEAASFFESEWGDEGEACLLESLSDLFTLTSSRCLLGDEIRAKWKSSGMAEHYLALDHSFVPILFFFPWIPNPHRNKCVTARKLFEKMFKETIEERRKNPSKEKSNDFLQVLMEAKYRDGTALTVTEITGIMIGVLLGGQHTSNVTGTWLMSHLFKSKEWMDEIMDEQARIFSTENLDETLHPAKLSFADVQKMEVFDKALSEALRLHPPFFQLSRAVKIPSKFKGYNIPEGHIVNVSPGASHRLPDLWGDDADSFDPDRFSPERKNDIKPYGWIPFGGGMHQCGGRKFAWNSLKVSLSWLLRNYELEFVGKGAEELPKEDYTTMVVAPTSSHTRVRYRRRKPSRN</sequence>
<organism evidence="6">
    <name type="scientific">Trieres chinensis</name>
    <name type="common">Marine centric diatom</name>
    <name type="synonym">Odontella sinensis</name>
    <dbReference type="NCBI Taxonomy" id="1514140"/>
    <lineage>
        <taxon>Eukaryota</taxon>
        <taxon>Sar</taxon>
        <taxon>Stramenopiles</taxon>
        <taxon>Ochrophyta</taxon>
        <taxon>Bacillariophyta</taxon>
        <taxon>Mediophyceae</taxon>
        <taxon>Biddulphiophycidae</taxon>
        <taxon>Eupodiscales</taxon>
        <taxon>Parodontellaceae</taxon>
        <taxon>Trieres</taxon>
    </lineage>
</organism>
<dbReference type="PRINTS" id="PR00465">
    <property type="entry name" value="EP450IV"/>
</dbReference>
<evidence type="ECO:0008006" key="7">
    <source>
        <dbReference type="Google" id="ProtNLM"/>
    </source>
</evidence>
<dbReference type="GO" id="GO:0020037">
    <property type="term" value="F:heme binding"/>
    <property type="evidence" value="ECO:0007669"/>
    <property type="project" value="InterPro"/>
</dbReference>
<accession>A0A7S1ZJQ1</accession>